<dbReference type="Proteomes" id="UP000220922">
    <property type="component" value="Unassembled WGS sequence"/>
</dbReference>
<dbReference type="SUPFAM" id="SSF53756">
    <property type="entry name" value="UDP-Glycosyltransferase/glycogen phosphorylase"/>
    <property type="match status" value="1"/>
</dbReference>
<dbReference type="GO" id="GO:0016757">
    <property type="term" value="F:glycosyltransferase activity"/>
    <property type="evidence" value="ECO:0007669"/>
    <property type="project" value="InterPro"/>
</dbReference>
<organism evidence="3 4">
    <name type="scientific">Candidatus Chloroploca asiatica</name>
    <dbReference type="NCBI Taxonomy" id="1506545"/>
    <lineage>
        <taxon>Bacteria</taxon>
        <taxon>Bacillati</taxon>
        <taxon>Chloroflexota</taxon>
        <taxon>Chloroflexia</taxon>
        <taxon>Chloroflexales</taxon>
        <taxon>Chloroflexineae</taxon>
        <taxon>Oscillochloridaceae</taxon>
        <taxon>Candidatus Chloroploca</taxon>
    </lineage>
</organism>
<dbReference type="PANTHER" id="PTHR46401">
    <property type="entry name" value="GLYCOSYLTRANSFERASE WBBK-RELATED"/>
    <property type="match status" value="1"/>
</dbReference>
<proteinExistence type="predicted"/>
<dbReference type="RefSeq" id="WP_097651253.1">
    <property type="nucleotide sequence ID" value="NZ_LYXE01000057.1"/>
</dbReference>
<dbReference type="GO" id="GO:0009103">
    <property type="term" value="P:lipopolysaccharide biosynthetic process"/>
    <property type="evidence" value="ECO:0007669"/>
    <property type="project" value="TreeGrafter"/>
</dbReference>
<reference evidence="3 4" key="1">
    <citation type="submission" date="2016-05" db="EMBL/GenBank/DDBJ databases">
        <authorList>
            <person name="Lavstsen T."/>
            <person name="Jespersen J.S."/>
        </authorList>
    </citation>
    <scope>NUCLEOTIDE SEQUENCE [LARGE SCALE GENOMIC DNA]</scope>
    <source>
        <strain evidence="3 4">B7-9</strain>
    </source>
</reference>
<dbReference type="AlphaFoldDB" id="A0A2H3L192"/>
<name>A0A2H3L192_9CHLR</name>
<dbReference type="EMBL" id="LYXE01000057">
    <property type="protein sequence ID" value="PDW00145.1"/>
    <property type="molecule type" value="Genomic_DNA"/>
</dbReference>
<dbReference type="Gene3D" id="3.40.50.2000">
    <property type="entry name" value="Glycogen Phosphorylase B"/>
    <property type="match status" value="2"/>
</dbReference>
<accession>A0A2H3L192</accession>
<evidence type="ECO:0000313" key="4">
    <source>
        <dbReference type="Proteomes" id="UP000220922"/>
    </source>
</evidence>
<dbReference type="OrthoDB" id="9769555at2"/>
<dbReference type="PANTHER" id="PTHR46401:SF2">
    <property type="entry name" value="GLYCOSYLTRANSFERASE WBBK-RELATED"/>
    <property type="match status" value="1"/>
</dbReference>
<comment type="caution">
    <text evidence="3">The sequence shown here is derived from an EMBL/GenBank/DDBJ whole genome shotgun (WGS) entry which is preliminary data.</text>
</comment>
<gene>
    <name evidence="3" type="ORF">A9Q02_21995</name>
</gene>
<feature type="domain" description="Glycosyl transferase family 1" evidence="2">
    <location>
        <begin position="202"/>
        <end position="358"/>
    </location>
</feature>
<keyword evidence="4" id="KW-1185">Reference proteome</keyword>
<dbReference type="InterPro" id="IPR001296">
    <property type="entry name" value="Glyco_trans_1"/>
</dbReference>
<evidence type="ECO:0000256" key="1">
    <source>
        <dbReference type="ARBA" id="ARBA00022679"/>
    </source>
</evidence>
<evidence type="ECO:0000259" key="2">
    <source>
        <dbReference type="Pfam" id="PF00534"/>
    </source>
</evidence>
<evidence type="ECO:0000313" key="3">
    <source>
        <dbReference type="EMBL" id="PDW00145.1"/>
    </source>
</evidence>
<dbReference type="Pfam" id="PF00534">
    <property type="entry name" value="Glycos_transf_1"/>
    <property type="match status" value="1"/>
</dbReference>
<sequence>MQVLINGSFWAEPDVGSGQYLHGLVRWLPRVAPQHRYILLTPSLASAVPPPPHGVKLLRVRPPSTRLGANLAKLAFEQLTLPWAVQRLTDRREPAVLFVPYFASPFYAPVPVVTTVGDIIPLILPEYRGGLHVRAYMSLVRRTVRHSKHVLTFSMRSRDDIVTHLRMPSARVTPVLLAAGDQYQPGDKEAARVEVARRYGLTEPFIYYVGGLDARKNLTVLLQAFALLRARGVRATLAIAGRLLGHDRRLFPDLDGLIAELELTTAVRRIHVPTEDGPLLYQACTVFAFPSRYEGFGLPPLEAMACGAPVVVSNASSLPEVVGPAAIRVPPDDVVGWVAALARVLGDERLRAELEAQGLAQAARFSYRQVARETIAVLEAVASA</sequence>
<dbReference type="FunFam" id="3.40.50.2000:FF:000119">
    <property type="entry name" value="Glycosyl transferase group 1"/>
    <property type="match status" value="1"/>
</dbReference>
<keyword evidence="1 3" id="KW-0808">Transferase</keyword>
<dbReference type="CDD" id="cd03809">
    <property type="entry name" value="GT4_MtfB-like"/>
    <property type="match status" value="1"/>
</dbReference>
<protein>
    <submittedName>
        <fullName evidence="3">Glycosyl transferase family 1</fullName>
    </submittedName>
</protein>